<proteinExistence type="predicted"/>
<reference evidence="1 2" key="1">
    <citation type="submission" date="2016-11" db="EMBL/GenBank/DDBJ databases">
        <title>Comparative genomics of Acidibacillus ferroxidans species.</title>
        <authorList>
            <person name="Oliveira G."/>
            <person name="Nunes G."/>
            <person name="Oliveira R."/>
            <person name="Araujo F."/>
            <person name="Salim A."/>
            <person name="Scholte L."/>
            <person name="Morais D."/>
            <person name="Nancucheo I."/>
            <person name="Johnson D.B."/>
            <person name="Grail B."/>
            <person name="Bittencourt J."/>
            <person name="Valadares R."/>
        </authorList>
    </citation>
    <scope>NUCLEOTIDE SEQUENCE [LARGE SCALE GENOMIC DNA]</scope>
    <source>
        <strain evidence="1 2">Y002</strain>
    </source>
</reference>
<evidence type="ECO:0008006" key="3">
    <source>
        <dbReference type="Google" id="ProtNLM"/>
    </source>
</evidence>
<accession>A0A2U3DC25</accession>
<dbReference type="EMBL" id="MPDK01000002">
    <property type="protein sequence ID" value="PWI58795.1"/>
    <property type="molecule type" value="Genomic_DNA"/>
</dbReference>
<dbReference type="Proteomes" id="UP000245380">
    <property type="component" value="Unassembled WGS sequence"/>
</dbReference>
<keyword evidence="2" id="KW-1185">Reference proteome</keyword>
<organism evidence="1 2">
    <name type="scientific">Sulfoacidibacillus thermotolerans</name>
    <name type="common">Acidibacillus sulfuroxidans</name>
    <dbReference type="NCBI Taxonomy" id="1765684"/>
    <lineage>
        <taxon>Bacteria</taxon>
        <taxon>Bacillati</taxon>
        <taxon>Bacillota</taxon>
        <taxon>Bacilli</taxon>
        <taxon>Bacillales</taxon>
        <taxon>Alicyclobacillaceae</taxon>
        <taxon>Sulfoacidibacillus</taxon>
    </lineage>
</organism>
<dbReference type="InterPro" id="IPR014198">
    <property type="entry name" value="Spore_III_AB"/>
</dbReference>
<sequence length="163" mass="18179">MVGSALYGRQFSLRFRARPKELRQLAAMLRSLRADISYQRLPLREAFLHASRQGQAGSALSDLFRIAAETLEHPGSTAYDAWQVALQTQSTRLHLSAEDRQVLANLGHTIGVTGVVEQTAQIDATLALLVDREKDAMEERARYERMYQTLGILAGVLIVVMLI</sequence>
<dbReference type="PIRSF" id="PIRSF021435">
    <property type="entry name" value="SpoIIIAB"/>
    <property type="match status" value="1"/>
</dbReference>
<protein>
    <recommendedName>
        <fullName evidence="3">Stage III sporulation protein AB</fullName>
    </recommendedName>
</protein>
<evidence type="ECO:0000313" key="2">
    <source>
        <dbReference type="Proteomes" id="UP000245380"/>
    </source>
</evidence>
<name>A0A2U3DC25_SULT2</name>
<comment type="caution">
    <text evidence="1">The sequence shown here is derived from an EMBL/GenBank/DDBJ whole genome shotgun (WGS) entry which is preliminary data.</text>
</comment>
<dbReference type="Pfam" id="PF09548">
    <property type="entry name" value="Spore_III_AB"/>
    <property type="match status" value="1"/>
</dbReference>
<dbReference type="AlphaFoldDB" id="A0A2U3DC25"/>
<evidence type="ECO:0000313" key="1">
    <source>
        <dbReference type="EMBL" id="PWI58795.1"/>
    </source>
</evidence>
<gene>
    <name evidence="1" type="ORF">BM613_01505</name>
</gene>